<evidence type="ECO:0000313" key="2">
    <source>
        <dbReference type="EMBL" id="NME90194.1"/>
    </source>
</evidence>
<accession>A0AB36CNE5</accession>
<evidence type="ECO:0000256" key="1">
    <source>
        <dbReference type="SAM" id="Phobius"/>
    </source>
</evidence>
<feature type="transmembrane region" description="Helical" evidence="1">
    <location>
        <begin position="12"/>
        <end position="34"/>
    </location>
</feature>
<feature type="transmembrane region" description="Helical" evidence="1">
    <location>
        <begin position="54"/>
        <end position="73"/>
    </location>
</feature>
<dbReference type="RefSeq" id="WP_168970315.1">
    <property type="nucleotide sequence ID" value="NZ_CAJUDP010000036.1"/>
</dbReference>
<dbReference type="AlphaFoldDB" id="A0AB36CNE5"/>
<comment type="caution">
    <text evidence="2">The sequence shown here is derived from an EMBL/GenBank/DDBJ whole genome shotgun (WGS) entry which is preliminary data.</text>
</comment>
<gene>
    <name evidence="2" type="ORF">HF853_11020</name>
</gene>
<reference evidence="2 3" key="1">
    <citation type="submission" date="2020-04" db="EMBL/GenBank/DDBJ databases">
        <authorList>
            <person name="Hitch T.C.A."/>
            <person name="Wylensek D."/>
            <person name="Clavel T."/>
        </authorList>
    </citation>
    <scope>NUCLEOTIDE SEQUENCE [LARGE SCALE GENOMIC DNA]</scope>
    <source>
        <strain evidence="2 3">BL-383-APC-3D</strain>
    </source>
</reference>
<protein>
    <recommendedName>
        <fullName evidence="4">DUF3955 domain-containing protein</fullName>
    </recommendedName>
</protein>
<keyword evidence="1" id="KW-0472">Membrane</keyword>
<keyword evidence="1" id="KW-0812">Transmembrane</keyword>
<evidence type="ECO:0008006" key="4">
    <source>
        <dbReference type="Google" id="ProtNLM"/>
    </source>
</evidence>
<dbReference type="Proteomes" id="UP000544551">
    <property type="component" value="Unassembled WGS sequence"/>
</dbReference>
<name>A0AB36CNE5_9CORY</name>
<sequence length="83" mass="8768">MKKDAFLNPKAILTSMCGMLLGVVIYCGVIAPLFKDGTYAETAGETFRDTGLGMGVGVLVVGAVWLIAIALIRRGKNGNEHGR</sequence>
<organism evidence="2 3">
    <name type="scientific">Corynebacterium stationis</name>
    <dbReference type="NCBI Taxonomy" id="1705"/>
    <lineage>
        <taxon>Bacteria</taxon>
        <taxon>Bacillati</taxon>
        <taxon>Actinomycetota</taxon>
        <taxon>Actinomycetes</taxon>
        <taxon>Mycobacteriales</taxon>
        <taxon>Corynebacteriaceae</taxon>
        <taxon>Corynebacterium</taxon>
    </lineage>
</organism>
<proteinExistence type="predicted"/>
<keyword evidence="1" id="KW-1133">Transmembrane helix</keyword>
<dbReference type="EMBL" id="JABAFZ010000010">
    <property type="protein sequence ID" value="NME90194.1"/>
    <property type="molecule type" value="Genomic_DNA"/>
</dbReference>
<evidence type="ECO:0000313" key="3">
    <source>
        <dbReference type="Proteomes" id="UP000544551"/>
    </source>
</evidence>